<evidence type="ECO:0000256" key="9">
    <source>
        <dbReference type="ARBA" id="ARBA00022989"/>
    </source>
</evidence>
<keyword evidence="10" id="KW-0902">Two-component regulatory system</keyword>
<dbReference type="PROSITE" id="PS50885">
    <property type="entry name" value="HAMP"/>
    <property type="match status" value="1"/>
</dbReference>
<dbReference type="Gene3D" id="1.10.8.500">
    <property type="entry name" value="HAMP domain in histidine kinase"/>
    <property type="match status" value="1"/>
</dbReference>
<keyword evidence="5" id="KW-0597">Phosphoprotein</keyword>
<dbReference type="InterPro" id="IPR036890">
    <property type="entry name" value="HATPase_C_sf"/>
</dbReference>
<evidence type="ECO:0000256" key="3">
    <source>
        <dbReference type="ARBA" id="ARBA00012438"/>
    </source>
</evidence>
<dbReference type="EC" id="2.7.13.3" evidence="3"/>
<dbReference type="GO" id="GO:0000155">
    <property type="term" value="F:phosphorelay sensor kinase activity"/>
    <property type="evidence" value="ECO:0007669"/>
    <property type="project" value="InterPro"/>
</dbReference>
<keyword evidence="6" id="KW-0808">Transferase</keyword>
<dbReference type="SUPFAM" id="SSF158472">
    <property type="entry name" value="HAMP domain-like"/>
    <property type="match status" value="1"/>
</dbReference>
<dbReference type="CDD" id="cd06225">
    <property type="entry name" value="HAMP"/>
    <property type="match status" value="1"/>
</dbReference>
<keyword evidence="4" id="KW-1003">Cell membrane</keyword>
<reference evidence="15 16" key="1">
    <citation type="submission" date="2016-11" db="EMBL/GenBank/DDBJ databases">
        <authorList>
            <person name="Jaros S."/>
            <person name="Januszkiewicz K."/>
            <person name="Wedrychowicz H."/>
        </authorList>
    </citation>
    <scope>NUCLEOTIDE SEQUENCE [LARGE SCALE GENOMIC DNA]</scope>
    <source>
        <strain evidence="15 16">DSM 17918</strain>
    </source>
</reference>
<dbReference type="InterPro" id="IPR003661">
    <property type="entry name" value="HisK_dim/P_dom"/>
</dbReference>
<dbReference type="InterPro" id="IPR036097">
    <property type="entry name" value="HisK_dim/P_sf"/>
</dbReference>
<evidence type="ECO:0000256" key="4">
    <source>
        <dbReference type="ARBA" id="ARBA00022475"/>
    </source>
</evidence>
<evidence type="ECO:0000256" key="10">
    <source>
        <dbReference type="ARBA" id="ARBA00023012"/>
    </source>
</evidence>
<evidence type="ECO:0000256" key="5">
    <source>
        <dbReference type="ARBA" id="ARBA00022553"/>
    </source>
</evidence>
<dbReference type="SMART" id="SM00388">
    <property type="entry name" value="HisKA"/>
    <property type="match status" value="1"/>
</dbReference>
<dbReference type="CDD" id="cd00075">
    <property type="entry name" value="HATPase"/>
    <property type="match status" value="1"/>
</dbReference>
<protein>
    <recommendedName>
        <fullName evidence="3">histidine kinase</fullName>
        <ecNumber evidence="3">2.7.13.3</ecNumber>
    </recommendedName>
</protein>
<dbReference type="SUPFAM" id="SSF103190">
    <property type="entry name" value="Sensory domain-like"/>
    <property type="match status" value="1"/>
</dbReference>
<gene>
    <name evidence="15" type="ORF">SAMN02746089_00990</name>
</gene>
<dbReference type="InterPro" id="IPR029151">
    <property type="entry name" value="Sensor-like_sf"/>
</dbReference>
<comment type="catalytic activity">
    <reaction evidence="1">
        <text>ATP + protein L-histidine = ADP + protein N-phospho-L-histidine.</text>
        <dbReference type="EC" id="2.7.13.3"/>
    </reaction>
</comment>
<dbReference type="SUPFAM" id="SSF47384">
    <property type="entry name" value="Homodimeric domain of signal transducing histidine kinase"/>
    <property type="match status" value="1"/>
</dbReference>
<feature type="transmembrane region" description="Helical" evidence="12">
    <location>
        <begin position="12"/>
        <end position="36"/>
    </location>
</feature>
<dbReference type="EMBL" id="FQVH01000007">
    <property type="protein sequence ID" value="SHE90110.1"/>
    <property type="molecule type" value="Genomic_DNA"/>
</dbReference>
<dbReference type="Gene3D" id="1.10.287.130">
    <property type="match status" value="1"/>
</dbReference>
<proteinExistence type="predicted"/>
<evidence type="ECO:0000259" key="13">
    <source>
        <dbReference type="PROSITE" id="PS50109"/>
    </source>
</evidence>
<name>A0A1M4X9B2_9THEO</name>
<feature type="domain" description="Histidine kinase" evidence="13">
    <location>
        <begin position="367"/>
        <end position="583"/>
    </location>
</feature>
<evidence type="ECO:0000256" key="12">
    <source>
        <dbReference type="SAM" id="Phobius"/>
    </source>
</evidence>
<dbReference type="RefSeq" id="WP_159432369.1">
    <property type="nucleotide sequence ID" value="NZ_FQVH01000007.1"/>
</dbReference>
<dbReference type="PROSITE" id="PS50109">
    <property type="entry name" value="HIS_KIN"/>
    <property type="match status" value="1"/>
</dbReference>
<dbReference type="FunFam" id="1.10.287.130:FF:000001">
    <property type="entry name" value="Two-component sensor histidine kinase"/>
    <property type="match status" value="1"/>
</dbReference>
<dbReference type="CDD" id="cd18773">
    <property type="entry name" value="PDC1_HK_sensor"/>
    <property type="match status" value="1"/>
</dbReference>
<evidence type="ECO:0000259" key="14">
    <source>
        <dbReference type="PROSITE" id="PS50885"/>
    </source>
</evidence>
<evidence type="ECO:0000256" key="6">
    <source>
        <dbReference type="ARBA" id="ARBA00022679"/>
    </source>
</evidence>
<dbReference type="InterPro" id="IPR050351">
    <property type="entry name" value="BphY/WalK/GraS-like"/>
</dbReference>
<evidence type="ECO:0000256" key="1">
    <source>
        <dbReference type="ARBA" id="ARBA00000085"/>
    </source>
</evidence>
<comment type="subcellular location">
    <subcellularLocation>
        <location evidence="2">Cell membrane</location>
        <topology evidence="2">Multi-pass membrane protein</topology>
    </subcellularLocation>
</comment>
<dbReference type="STRING" id="1121256.SAMN02746089_00990"/>
<dbReference type="FunFam" id="3.30.565.10:FF:000006">
    <property type="entry name" value="Sensor histidine kinase WalK"/>
    <property type="match status" value="1"/>
</dbReference>
<dbReference type="PANTHER" id="PTHR45453:SF1">
    <property type="entry name" value="PHOSPHATE REGULON SENSOR PROTEIN PHOR"/>
    <property type="match status" value="1"/>
</dbReference>
<dbReference type="PRINTS" id="PR00344">
    <property type="entry name" value="BCTRLSENSOR"/>
</dbReference>
<feature type="domain" description="HAMP" evidence="14">
    <location>
        <begin position="192"/>
        <end position="244"/>
    </location>
</feature>
<dbReference type="InterPro" id="IPR005467">
    <property type="entry name" value="His_kinase_dom"/>
</dbReference>
<dbReference type="GO" id="GO:0004721">
    <property type="term" value="F:phosphoprotein phosphatase activity"/>
    <property type="evidence" value="ECO:0007669"/>
    <property type="project" value="TreeGrafter"/>
</dbReference>
<dbReference type="OrthoDB" id="9796330at2"/>
<keyword evidence="7 12" id="KW-0812">Transmembrane</keyword>
<keyword evidence="8 15" id="KW-0418">Kinase</keyword>
<accession>A0A1M4X9B2</accession>
<evidence type="ECO:0000313" key="15">
    <source>
        <dbReference type="EMBL" id="SHE90110.1"/>
    </source>
</evidence>
<dbReference type="GO" id="GO:0016036">
    <property type="term" value="P:cellular response to phosphate starvation"/>
    <property type="evidence" value="ECO:0007669"/>
    <property type="project" value="TreeGrafter"/>
</dbReference>
<dbReference type="Proteomes" id="UP000184088">
    <property type="component" value="Unassembled WGS sequence"/>
</dbReference>
<dbReference type="InterPro" id="IPR004358">
    <property type="entry name" value="Sig_transdc_His_kin-like_C"/>
</dbReference>
<evidence type="ECO:0000256" key="7">
    <source>
        <dbReference type="ARBA" id="ARBA00022692"/>
    </source>
</evidence>
<dbReference type="CDD" id="cd00082">
    <property type="entry name" value="HisKA"/>
    <property type="match status" value="1"/>
</dbReference>
<dbReference type="Pfam" id="PF02518">
    <property type="entry name" value="HATPase_c"/>
    <property type="match status" value="1"/>
</dbReference>
<sequence>MKKRYKAIYKSLQWKLVVMYLMLILLAMEIVGVYLINSFQDYQIKNLSNYLEYQAKSLSFTLKDNIKEQANIKTILYLYISPDSQLKYIYVLDREGRIIQGTDYRSGKIISPLVFQALSDSKNVHPITDSKKRIMEYAYPIKSSTGQIEGIVYIGASMDNILKTINDVKVILFSATIIAVLITIVLGFILARTITEPIKDITNKAEALANGDFDQIIKVRADDEIGQLAGMFNYLTSRLRQTLSEIASEKSKAEGILMNMSDGVIAASRDGTIQVVNDAAKIMLSDYQISVGDNVFDIVKKLTGEEVGFESLIENNKMVFKTSKGIFNAHFAQFKGGKDEVEGFVMVVHDITEQQRLDNMRKQFVADVSHELRTPLTTIKSYVETLMGDDIGEDARKQFLHVVDKEVDRMVRLVKDLLLLSNLDNNRYALKKQRIDLKNALIDIISNMKMLAREKSQEIYVKFCDDDITVEGDPDKLEQVFINVINNAIKYTPDNGKIEIEVSVVKNMVLITVSDNGIGIPEDDIDKVFERFYRVDKARSRELGGTGLGLSISKEIVNAHNGKIEIESALNQGTSVYIYLPLS</sequence>
<organism evidence="15 16">
    <name type="scientific">Caldanaerobius fijiensis DSM 17918</name>
    <dbReference type="NCBI Taxonomy" id="1121256"/>
    <lineage>
        <taxon>Bacteria</taxon>
        <taxon>Bacillati</taxon>
        <taxon>Bacillota</taxon>
        <taxon>Clostridia</taxon>
        <taxon>Thermoanaerobacterales</taxon>
        <taxon>Thermoanaerobacteraceae</taxon>
        <taxon>Caldanaerobius</taxon>
    </lineage>
</organism>
<keyword evidence="9 12" id="KW-1133">Transmembrane helix</keyword>
<dbReference type="SMART" id="SM00304">
    <property type="entry name" value="HAMP"/>
    <property type="match status" value="1"/>
</dbReference>
<dbReference type="AlphaFoldDB" id="A0A1M4X9B2"/>
<dbReference type="InterPro" id="IPR003594">
    <property type="entry name" value="HATPase_dom"/>
</dbReference>
<keyword evidence="16" id="KW-1185">Reference proteome</keyword>
<dbReference type="InterPro" id="IPR003660">
    <property type="entry name" value="HAMP_dom"/>
</dbReference>
<keyword evidence="11 12" id="KW-0472">Membrane</keyword>
<dbReference type="SMART" id="SM00387">
    <property type="entry name" value="HATPase_c"/>
    <property type="match status" value="1"/>
</dbReference>
<evidence type="ECO:0000256" key="11">
    <source>
        <dbReference type="ARBA" id="ARBA00023136"/>
    </source>
</evidence>
<dbReference type="Gene3D" id="3.30.565.10">
    <property type="entry name" value="Histidine kinase-like ATPase, C-terminal domain"/>
    <property type="match status" value="1"/>
</dbReference>
<dbReference type="PANTHER" id="PTHR45453">
    <property type="entry name" value="PHOSPHATE REGULON SENSOR PROTEIN PHOR"/>
    <property type="match status" value="1"/>
</dbReference>
<evidence type="ECO:0000313" key="16">
    <source>
        <dbReference type="Proteomes" id="UP000184088"/>
    </source>
</evidence>
<dbReference type="Pfam" id="PF00672">
    <property type="entry name" value="HAMP"/>
    <property type="match status" value="1"/>
</dbReference>
<evidence type="ECO:0000256" key="2">
    <source>
        <dbReference type="ARBA" id="ARBA00004651"/>
    </source>
</evidence>
<dbReference type="GO" id="GO:0005886">
    <property type="term" value="C:plasma membrane"/>
    <property type="evidence" value="ECO:0007669"/>
    <property type="project" value="UniProtKB-SubCell"/>
</dbReference>
<dbReference type="SUPFAM" id="SSF55874">
    <property type="entry name" value="ATPase domain of HSP90 chaperone/DNA topoisomerase II/histidine kinase"/>
    <property type="match status" value="1"/>
</dbReference>
<evidence type="ECO:0000256" key="8">
    <source>
        <dbReference type="ARBA" id="ARBA00022777"/>
    </source>
</evidence>
<dbReference type="Gene3D" id="3.30.450.20">
    <property type="entry name" value="PAS domain"/>
    <property type="match status" value="2"/>
</dbReference>
<dbReference type="Pfam" id="PF00512">
    <property type="entry name" value="HisKA"/>
    <property type="match status" value="1"/>
</dbReference>
<feature type="transmembrane region" description="Helical" evidence="12">
    <location>
        <begin position="170"/>
        <end position="191"/>
    </location>
</feature>